<dbReference type="SUPFAM" id="SSF55103">
    <property type="entry name" value="FAD-linked oxidases, C-terminal domain"/>
    <property type="match status" value="1"/>
</dbReference>
<protein>
    <submittedName>
        <fullName evidence="7">FAD-binding oxidoreductase</fullName>
    </submittedName>
    <submittedName>
        <fullName evidence="8">FAD/FMN-containing dehydrogenase</fullName>
    </submittedName>
</protein>
<evidence type="ECO:0000259" key="6">
    <source>
        <dbReference type="PROSITE" id="PS51387"/>
    </source>
</evidence>
<dbReference type="GO" id="GO:0022904">
    <property type="term" value="P:respiratory electron transport chain"/>
    <property type="evidence" value="ECO:0007669"/>
    <property type="project" value="TreeGrafter"/>
</dbReference>
<comment type="cofactor">
    <cofactor evidence="1">
        <name>FAD</name>
        <dbReference type="ChEBI" id="CHEBI:57692"/>
    </cofactor>
</comment>
<evidence type="ECO:0000256" key="5">
    <source>
        <dbReference type="ARBA" id="ARBA00023002"/>
    </source>
</evidence>
<evidence type="ECO:0000256" key="3">
    <source>
        <dbReference type="ARBA" id="ARBA00022630"/>
    </source>
</evidence>
<comment type="similarity">
    <text evidence="2">Belongs to the FAD-binding oxidoreductase/transferase type 4 family.</text>
</comment>
<evidence type="ECO:0000256" key="1">
    <source>
        <dbReference type="ARBA" id="ARBA00001974"/>
    </source>
</evidence>
<gene>
    <name evidence="7" type="ORF">CVM39_09425</name>
    <name evidence="8" type="ORF">SAMN06297129_1484</name>
</gene>
<dbReference type="EMBL" id="PGTD01000016">
    <property type="protein sequence ID" value="PJE28688.1"/>
    <property type="molecule type" value="Genomic_DNA"/>
</dbReference>
<dbReference type="OrthoDB" id="9811557at2"/>
<dbReference type="GO" id="GO:0071949">
    <property type="term" value="F:FAD binding"/>
    <property type="evidence" value="ECO:0007669"/>
    <property type="project" value="InterPro"/>
</dbReference>
<evidence type="ECO:0000256" key="2">
    <source>
        <dbReference type="ARBA" id="ARBA00008000"/>
    </source>
</evidence>
<dbReference type="Proteomes" id="UP000231655">
    <property type="component" value="Unassembled WGS sequence"/>
</dbReference>
<dbReference type="Pfam" id="PF01565">
    <property type="entry name" value="FAD_binding_4"/>
    <property type="match status" value="1"/>
</dbReference>
<dbReference type="InterPro" id="IPR016166">
    <property type="entry name" value="FAD-bd_PCMH"/>
</dbReference>
<dbReference type="PANTHER" id="PTHR43716">
    <property type="entry name" value="D-2-HYDROXYGLUTARATE DEHYDROGENASE, MITOCHONDRIAL"/>
    <property type="match status" value="1"/>
</dbReference>
<evidence type="ECO:0000313" key="10">
    <source>
        <dbReference type="Proteomes" id="UP000231702"/>
    </source>
</evidence>
<dbReference type="Gene3D" id="3.30.70.2190">
    <property type="match status" value="1"/>
</dbReference>
<keyword evidence="4" id="KW-0274">FAD</keyword>
<evidence type="ECO:0000313" key="7">
    <source>
        <dbReference type="EMBL" id="PJE28688.1"/>
    </source>
</evidence>
<dbReference type="EMBL" id="OBEA01000002">
    <property type="protein sequence ID" value="SNY48550.1"/>
    <property type="molecule type" value="Genomic_DNA"/>
</dbReference>
<dbReference type="InterPro" id="IPR016167">
    <property type="entry name" value="FAD-bd_PCMH_sub1"/>
</dbReference>
<organism evidence="8 9">
    <name type="scientific">Pseudooceanicola antarcticus</name>
    <dbReference type="NCBI Taxonomy" id="1247613"/>
    <lineage>
        <taxon>Bacteria</taxon>
        <taxon>Pseudomonadati</taxon>
        <taxon>Pseudomonadota</taxon>
        <taxon>Alphaproteobacteria</taxon>
        <taxon>Rhodobacterales</taxon>
        <taxon>Paracoccaceae</taxon>
        <taxon>Pseudooceanicola</taxon>
    </lineage>
</organism>
<dbReference type="Gene3D" id="1.10.45.10">
    <property type="entry name" value="Vanillyl-alcohol Oxidase, Chain A, domain 4"/>
    <property type="match status" value="1"/>
</dbReference>
<keyword evidence="5" id="KW-0560">Oxidoreductase</keyword>
<dbReference type="PROSITE" id="PS51387">
    <property type="entry name" value="FAD_PCMH"/>
    <property type="match status" value="1"/>
</dbReference>
<accession>A0A285IKK9</accession>
<dbReference type="InterPro" id="IPR051264">
    <property type="entry name" value="FAD-oxidored/transferase_4"/>
</dbReference>
<reference evidence="8 9" key="1">
    <citation type="submission" date="2017-09" db="EMBL/GenBank/DDBJ databases">
        <authorList>
            <person name="Ehlers B."/>
            <person name="Leendertz F.H."/>
        </authorList>
    </citation>
    <scope>NUCLEOTIDE SEQUENCE [LARGE SCALE GENOMIC DNA]</scope>
    <source>
        <strain evidence="8 9">CGMCC 1.12662</strain>
    </source>
</reference>
<evidence type="ECO:0000256" key="4">
    <source>
        <dbReference type="ARBA" id="ARBA00022827"/>
    </source>
</evidence>
<dbReference type="Gene3D" id="3.30.465.10">
    <property type="match status" value="1"/>
</dbReference>
<keyword evidence="3" id="KW-0285">Flavoprotein</keyword>
<sequence>MSDDPLLVALAGHDLAPLSDPDACARFATDATRRVESVPALVLRPAGTAGVSAVLAACHAAGRPVVVQGGLTGLSGGARVRPGEVVLSLERMRSLGPVDPLSAQIEVEAGATLQAVQSAAAGHDLVFGVDLGARGTATIGGMVATNAGGIRVLRYGMMRAQVAGLEVVLADGTVISAVRGLDKDNAGPALHQLFIGSEGTYGVITRALLRLHPAPTLQANALIAVDDVPQAQALLRHLRARLGGLLSAYEGIWPEVYEGATARLGTTPLPYGAGLYVLAEIQGMQHILREEAFEAALIEAYEAGLCRDIVVAQSGREHDQLWALREACVEYTFGLGELVPHDLSLPAHALPAFLDKARALLARIDTEARPYIYGHLGDGNLHYIVQTARSSEVSTALNALAAGMGGSVTAEHGLGQDKAPYLAMVRSGAEIQLMGTLKRALDPAASLGRGRLLPD</sequence>
<name>A0A285IKK9_9RHOB</name>
<dbReference type="InterPro" id="IPR016171">
    <property type="entry name" value="Vanillyl_alc_oxidase_C-sub2"/>
</dbReference>
<dbReference type="Proteomes" id="UP000231702">
    <property type="component" value="Unassembled WGS sequence"/>
</dbReference>
<evidence type="ECO:0000313" key="8">
    <source>
        <dbReference type="EMBL" id="SNY48550.1"/>
    </source>
</evidence>
<dbReference type="InterPro" id="IPR006094">
    <property type="entry name" value="Oxid_FAD_bind_N"/>
</dbReference>
<dbReference type="Pfam" id="PF02913">
    <property type="entry name" value="FAD-oxidase_C"/>
    <property type="match status" value="1"/>
</dbReference>
<dbReference type="Gene3D" id="3.30.43.10">
    <property type="entry name" value="Uridine Diphospho-n-acetylenolpyruvylglucosamine Reductase, domain 2"/>
    <property type="match status" value="1"/>
</dbReference>
<feature type="domain" description="FAD-binding PCMH-type" evidence="6">
    <location>
        <begin position="35"/>
        <end position="214"/>
    </location>
</feature>
<dbReference type="PANTHER" id="PTHR43716:SF1">
    <property type="entry name" value="D-2-HYDROXYGLUTARATE DEHYDROGENASE, MITOCHONDRIAL"/>
    <property type="match status" value="1"/>
</dbReference>
<dbReference type="AlphaFoldDB" id="A0A285IKK9"/>
<dbReference type="RefSeq" id="WP_097145219.1">
    <property type="nucleotide sequence ID" value="NZ_OBEA01000002.1"/>
</dbReference>
<keyword evidence="10" id="KW-1185">Reference proteome</keyword>
<proteinExistence type="inferred from homology"/>
<dbReference type="SUPFAM" id="SSF56176">
    <property type="entry name" value="FAD-binding/transporter-associated domain-like"/>
    <property type="match status" value="1"/>
</dbReference>
<dbReference type="InterPro" id="IPR016169">
    <property type="entry name" value="FAD-bd_PCMH_sub2"/>
</dbReference>
<dbReference type="InterPro" id="IPR004113">
    <property type="entry name" value="FAD-bd_oxidored_4_C"/>
</dbReference>
<reference evidence="7 10" key="2">
    <citation type="journal article" date="2018" name="Int. J. Syst. Evol. Microbiol.">
        <title>Pseudooceanicola lipolyticus sp. nov., a marine alphaproteobacterium, reclassification of Oceanicola flagellatus as Pseudooceanicola flagellatus comb. nov. and emended description of the genus Pseudooceanicola.</title>
        <authorList>
            <person name="Huang M.-M."/>
            <person name="Guo L.-L."/>
            <person name="Wu Y.-H."/>
            <person name="Lai Q.-L."/>
            <person name="Shao Z.-Z."/>
            <person name="Wang C.-S."/>
            <person name="Wu M."/>
            <person name="Xu X.-W."/>
        </authorList>
    </citation>
    <scope>NUCLEOTIDE SEQUENCE [LARGE SCALE GENOMIC DNA]</scope>
    <source>
        <strain evidence="7 10">Ar-45</strain>
    </source>
</reference>
<evidence type="ECO:0000313" key="9">
    <source>
        <dbReference type="Proteomes" id="UP000231655"/>
    </source>
</evidence>
<dbReference type="Gene3D" id="3.30.70.2740">
    <property type="match status" value="1"/>
</dbReference>
<dbReference type="InterPro" id="IPR016164">
    <property type="entry name" value="FAD-linked_Oxase-like_C"/>
</dbReference>
<dbReference type="GO" id="GO:0016491">
    <property type="term" value="F:oxidoreductase activity"/>
    <property type="evidence" value="ECO:0007669"/>
    <property type="project" value="UniProtKB-KW"/>
</dbReference>
<dbReference type="InterPro" id="IPR036318">
    <property type="entry name" value="FAD-bd_PCMH-like_sf"/>
</dbReference>